<comment type="caution">
    <text evidence="1">The sequence shown here is derived from an EMBL/GenBank/DDBJ whole genome shotgun (WGS) entry which is preliminary data.</text>
</comment>
<gene>
    <name evidence="1" type="ORF">ACE41H_23730</name>
</gene>
<evidence type="ECO:0000313" key="1">
    <source>
        <dbReference type="EMBL" id="MFB5269770.1"/>
    </source>
</evidence>
<reference evidence="1 2" key="1">
    <citation type="submission" date="2024-09" db="EMBL/GenBank/DDBJ databases">
        <title>Paenibacillus zeirhizospherea sp. nov., isolated from surface of the maize (Zea mays) roots in a horticulture field, Hungary.</title>
        <authorList>
            <person name="Marton D."/>
            <person name="Farkas M."/>
            <person name="Bedics A."/>
            <person name="Toth E."/>
            <person name="Tancsics A."/>
            <person name="Boka K."/>
            <person name="Maroti G."/>
            <person name="Kriszt B."/>
            <person name="Cserhati M."/>
        </authorList>
    </citation>
    <scope>NUCLEOTIDE SEQUENCE [LARGE SCALE GENOMIC DNA]</scope>
    <source>
        <strain evidence="1 2">KCTC 33519</strain>
    </source>
</reference>
<proteinExistence type="predicted"/>
<protein>
    <submittedName>
        <fullName evidence="1">Uncharacterized protein</fullName>
    </submittedName>
</protein>
<keyword evidence="2" id="KW-1185">Reference proteome</keyword>
<dbReference type="Proteomes" id="UP001580346">
    <property type="component" value="Unassembled WGS sequence"/>
</dbReference>
<dbReference type="RefSeq" id="WP_375358038.1">
    <property type="nucleotide sequence ID" value="NZ_JBHHMI010000039.1"/>
</dbReference>
<accession>A0ABV5B0K2</accession>
<sequence>MSETEKEALFAEAESHAIPYFKENFDLEVVITSRKLLPTMAFSQVAMDGYVKNHEEQTFGISYDYKDKVVEDFIMSPEIVEAIRAKGYDPYAK</sequence>
<organism evidence="1 2">
    <name type="scientific">Paenibacillus enshidis</name>
    <dbReference type="NCBI Taxonomy" id="1458439"/>
    <lineage>
        <taxon>Bacteria</taxon>
        <taxon>Bacillati</taxon>
        <taxon>Bacillota</taxon>
        <taxon>Bacilli</taxon>
        <taxon>Bacillales</taxon>
        <taxon>Paenibacillaceae</taxon>
        <taxon>Paenibacillus</taxon>
    </lineage>
</organism>
<evidence type="ECO:0000313" key="2">
    <source>
        <dbReference type="Proteomes" id="UP001580346"/>
    </source>
</evidence>
<name>A0ABV5B0K2_9BACL</name>
<dbReference type="EMBL" id="JBHHMI010000039">
    <property type="protein sequence ID" value="MFB5269770.1"/>
    <property type="molecule type" value="Genomic_DNA"/>
</dbReference>